<dbReference type="Proteomes" id="UP001595916">
    <property type="component" value="Unassembled WGS sequence"/>
</dbReference>
<evidence type="ECO:0000256" key="3">
    <source>
        <dbReference type="ARBA" id="ARBA00023163"/>
    </source>
</evidence>
<dbReference type="CDD" id="cd07377">
    <property type="entry name" value="WHTH_GntR"/>
    <property type="match status" value="1"/>
</dbReference>
<evidence type="ECO:0000313" key="5">
    <source>
        <dbReference type="EMBL" id="MFC4804237.1"/>
    </source>
</evidence>
<reference evidence="6" key="1">
    <citation type="journal article" date="2019" name="Int. J. Syst. Evol. Microbiol.">
        <title>The Global Catalogue of Microorganisms (GCM) 10K type strain sequencing project: providing services to taxonomists for standard genome sequencing and annotation.</title>
        <authorList>
            <consortium name="The Broad Institute Genomics Platform"/>
            <consortium name="The Broad Institute Genome Sequencing Center for Infectious Disease"/>
            <person name="Wu L."/>
            <person name="Ma J."/>
        </authorList>
    </citation>
    <scope>NUCLEOTIDE SEQUENCE [LARGE SCALE GENOMIC DNA]</scope>
    <source>
        <strain evidence="6">CCUG 46385</strain>
    </source>
</reference>
<dbReference type="SMART" id="SM00866">
    <property type="entry name" value="UTRA"/>
    <property type="match status" value="1"/>
</dbReference>
<evidence type="ECO:0000259" key="4">
    <source>
        <dbReference type="PROSITE" id="PS50949"/>
    </source>
</evidence>
<keyword evidence="3" id="KW-0804">Transcription</keyword>
<evidence type="ECO:0000256" key="2">
    <source>
        <dbReference type="ARBA" id="ARBA00023125"/>
    </source>
</evidence>
<dbReference type="PROSITE" id="PS50949">
    <property type="entry name" value="HTH_GNTR"/>
    <property type="match status" value="1"/>
</dbReference>
<dbReference type="InterPro" id="IPR011663">
    <property type="entry name" value="UTRA"/>
</dbReference>
<proteinExistence type="predicted"/>
<evidence type="ECO:0000313" key="6">
    <source>
        <dbReference type="Proteomes" id="UP001595916"/>
    </source>
</evidence>
<keyword evidence="2" id="KW-0238">DNA-binding</keyword>
<protein>
    <submittedName>
        <fullName evidence="5">GntR family transcriptional regulator</fullName>
    </submittedName>
</protein>
<dbReference type="InterPro" id="IPR036388">
    <property type="entry name" value="WH-like_DNA-bd_sf"/>
</dbReference>
<keyword evidence="1" id="KW-0805">Transcription regulation</keyword>
<dbReference type="SUPFAM" id="SSF46785">
    <property type="entry name" value="Winged helix' DNA-binding domain"/>
    <property type="match status" value="1"/>
</dbReference>
<accession>A0ABV9QIR7</accession>
<dbReference type="SMART" id="SM00345">
    <property type="entry name" value="HTH_GNTR"/>
    <property type="match status" value="1"/>
</dbReference>
<dbReference type="PANTHER" id="PTHR44846">
    <property type="entry name" value="MANNOSYL-D-GLYCERATE TRANSPORT/METABOLISM SYSTEM REPRESSOR MNGR-RELATED"/>
    <property type="match status" value="1"/>
</dbReference>
<dbReference type="InterPro" id="IPR028978">
    <property type="entry name" value="Chorismate_lyase_/UTRA_dom_sf"/>
</dbReference>
<feature type="domain" description="HTH gntR-type" evidence="4">
    <location>
        <begin position="11"/>
        <end position="79"/>
    </location>
</feature>
<dbReference type="EMBL" id="JBHSHL010000014">
    <property type="protein sequence ID" value="MFC4804237.1"/>
    <property type="molecule type" value="Genomic_DNA"/>
</dbReference>
<sequence>MEKEQGVSYDSPYYIQLREVLRNKIETGEYLPGTAIPSEPELAKLYGLNQKTVRSAIELLVKEGLLKKIQGKGTFVEGDKIQRDISNMEGFISKVEQRRDDVEVKVLKKYLRRAGEYYAKVFDMGKNEELYFVQRLIARKGVPISVEESYIEKKILPVIEDVNLSVYSIRDIFDFYGITITKTRQYLNIVKTDSKTAKLLKIDPEDYILKFSGCHFNDEGRIVECFNHYSRGDILRYQVEFSGQK</sequence>
<dbReference type="InterPro" id="IPR036390">
    <property type="entry name" value="WH_DNA-bd_sf"/>
</dbReference>
<name>A0ABV9QIR7_9FIRM</name>
<dbReference type="Gene3D" id="1.10.10.10">
    <property type="entry name" value="Winged helix-like DNA-binding domain superfamily/Winged helix DNA-binding domain"/>
    <property type="match status" value="1"/>
</dbReference>
<comment type="caution">
    <text evidence="5">The sequence shown here is derived from an EMBL/GenBank/DDBJ whole genome shotgun (WGS) entry which is preliminary data.</text>
</comment>
<dbReference type="Pfam" id="PF00392">
    <property type="entry name" value="GntR"/>
    <property type="match status" value="1"/>
</dbReference>
<gene>
    <name evidence="5" type="ORF">ACFO4R_04000</name>
</gene>
<dbReference type="InterPro" id="IPR050679">
    <property type="entry name" value="Bact_HTH_transcr_reg"/>
</dbReference>
<dbReference type="PRINTS" id="PR00035">
    <property type="entry name" value="HTHGNTR"/>
</dbReference>
<dbReference type="PANTHER" id="PTHR44846:SF1">
    <property type="entry name" value="MANNOSYL-D-GLYCERATE TRANSPORT_METABOLISM SYSTEM REPRESSOR MNGR-RELATED"/>
    <property type="match status" value="1"/>
</dbReference>
<dbReference type="RefSeq" id="WP_379787735.1">
    <property type="nucleotide sequence ID" value="NZ_JBHSHL010000014.1"/>
</dbReference>
<dbReference type="InterPro" id="IPR000524">
    <property type="entry name" value="Tscrpt_reg_HTH_GntR"/>
</dbReference>
<dbReference type="Gene3D" id="3.40.1410.10">
    <property type="entry name" value="Chorismate lyase-like"/>
    <property type="match status" value="1"/>
</dbReference>
<dbReference type="SUPFAM" id="SSF64288">
    <property type="entry name" value="Chorismate lyase-like"/>
    <property type="match status" value="1"/>
</dbReference>
<evidence type="ECO:0000256" key="1">
    <source>
        <dbReference type="ARBA" id="ARBA00023015"/>
    </source>
</evidence>
<dbReference type="Pfam" id="PF07702">
    <property type="entry name" value="UTRA"/>
    <property type="match status" value="1"/>
</dbReference>
<organism evidence="5 6">
    <name type="scientific">Filifactor villosus</name>
    <dbReference type="NCBI Taxonomy" id="29374"/>
    <lineage>
        <taxon>Bacteria</taxon>
        <taxon>Bacillati</taxon>
        <taxon>Bacillota</taxon>
        <taxon>Clostridia</taxon>
        <taxon>Peptostreptococcales</taxon>
        <taxon>Filifactoraceae</taxon>
        <taxon>Filifactor</taxon>
    </lineage>
</organism>
<keyword evidence="6" id="KW-1185">Reference proteome</keyword>